<feature type="transmembrane region" description="Helical" evidence="6">
    <location>
        <begin position="12"/>
        <end position="32"/>
    </location>
</feature>
<feature type="transmembrane region" description="Helical" evidence="6">
    <location>
        <begin position="44"/>
        <end position="69"/>
    </location>
</feature>
<feature type="transmembrane region" description="Helical" evidence="6">
    <location>
        <begin position="277"/>
        <end position="296"/>
    </location>
</feature>
<keyword evidence="5 6" id="KW-0472">Membrane</keyword>
<reference evidence="7 8" key="1">
    <citation type="submission" date="2023-10" db="EMBL/GenBank/DDBJ databases">
        <title>Bacteria for the degradation of biodegradable plastic PBAT(Polybutylene adipate terephthalate).</title>
        <authorList>
            <person name="Weon H.-Y."/>
            <person name="Yeon J."/>
        </authorList>
    </citation>
    <scope>NUCLEOTIDE SEQUENCE [LARGE SCALE GENOMIC DNA]</scope>
    <source>
        <strain evidence="7 8">SBD 7-3</strain>
    </source>
</reference>
<dbReference type="PANTHER" id="PTHR30250">
    <property type="entry name" value="PST FAMILY PREDICTED COLANIC ACID TRANSPORTER"/>
    <property type="match status" value="1"/>
</dbReference>
<organism evidence="7 8">
    <name type="scientific">Piscinibacter gummiphilus</name>
    <dbReference type="NCBI Taxonomy" id="946333"/>
    <lineage>
        <taxon>Bacteria</taxon>
        <taxon>Pseudomonadati</taxon>
        <taxon>Pseudomonadota</taxon>
        <taxon>Betaproteobacteria</taxon>
        <taxon>Burkholderiales</taxon>
        <taxon>Sphaerotilaceae</taxon>
        <taxon>Piscinibacter</taxon>
    </lineage>
</organism>
<dbReference type="Pfam" id="PF01943">
    <property type="entry name" value="Polysacc_synt"/>
    <property type="match status" value="1"/>
</dbReference>
<feature type="transmembrane region" description="Helical" evidence="6">
    <location>
        <begin position="89"/>
        <end position="109"/>
    </location>
</feature>
<evidence type="ECO:0000256" key="5">
    <source>
        <dbReference type="ARBA" id="ARBA00023136"/>
    </source>
</evidence>
<evidence type="ECO:0000256" key="6">
    <source>
        <dbReference type="SAM" id="Phobius"/>
    </source>
</evidence>
<keyword evidence="4 6" id="KW-1133">Transmembrane helix</keyword>
<evidence type="ECO:0000313" key="8">
    <source>
        <dbReference type="Proteomes" id="UP001303946"/>
    </source>
</evidence>
<proteinExistence type="predicted"/>
<dbReference type="PANTHER" id="PTHR30250:SF26">
    <property type="entry name" value="PSMA PROTEIN"/>
    <property type="match status" value="1"/>
</dbReference>
<evidence type="ECO:0000256" key="4">
    <source>
        <dbReference type="ARBA" id="ARBA00022989"/>
    </source>
</evidence>
<name>A0ABZ0CX17_9BURK</name>
<keyword evidence="3 6" id="KW-0812">Transmembrane</keyword>
<feature type="transmembrane region" description="Helical" evidence="6">
    <location>
        <begin position="408"/>
        <end position="429"/>
    </location>
</feature>
<comment type="subcellular location">
    <subcellularLocation>
        <location evidence="1">Cell membrane</location>
        <topology evidence="1">Multi-pass membrane protein</topology>
    </subcellularLocation>
</comment>
<sequence>MRIDERTRRVVITAGAFYAGRFGTAVSLLVTIPMARHELGPQLFGVWMLLSTMLSFFAFADLGVGNVVLNRITAARALGNRTDAARAIAGGYVSTAAVGIVIVLTWLGWCAFSSDPSTVVGTVGAADKGQIMTALHIFVVLLALNIPASLVQKIQLGTQEGHWVGGTQLIASAGTLAAIPTVLHFGGKLPSLVLSSLGILVLANLANTLVWWLRGRSNKGPRAGHPTVGDIGSLFKAGTLFLAVQLASAFAFQSDAIVITQTLGQAPYGDYAAVQRLYVFASMLISAALAGLWPAFGDALARGEVAWVRQALRRALGMTLLVMGGLCLLLALSMGMITKLWLGTSHAPSLLLTSSLSLWALIEALGMVAGSLLNGAGVLRAQAVLALTMAAISFGAKWVLVGCIGVEGAVLATIIAYCCISVPAQIVLVRRLFRDAGQKSQASAVVTRGP</sequence>
<evidence type="ECO:0000256" key="2">
    <source>
        <dbReference type="ARBA" id="ARBA00022475"/>
    </source>
</evidence>
<feature type="transmembrane region" description="Helical" evidence="6">
    <location>
        <begin position="129"/>
        <end position="151"/>
    </location>
</feature>
<dbReference type="InterPro" id="IPR002797">
    <property type="entry name" value="Polysacc_synth"/>
</dbReference>
<feature type="transmembrane region" description="Helical" evidence="6">
    <location>
        <begin position="192"/>
        <end position="213"/>
    </location>
</feature>
<gene>
    <name evidence="7" type="ORF">RXV79_05190</name>
</gene>
<keyword evidence="2" id="KW-1003">Cell membrane</keyword>
<accession>A0ABZ0CX17</accession>
<evidence type="ECO:0000256" key="1">
    <source>
        <dbReference type="ARBA" id="ARBA00004651"/>
    </source>
</evidence>
<keyword evidence="8" id="KW-1185">Reference proteome</keyword>
<feature type="transmembrane region" description="Helical" evidence="6">
    <location>
        <begin position="163"/>
        <end position="186"/>
    </location>
</feature>
<dbReference type="RefSeq" id="WP_316702411.1">
    <property type="nucleotide sequence ID" value="NZ_CP136336.1"/>
</dbReference>
<dbReference type="Proteomes" id="UP001303946">
    <property type="component" value="Chromosome"/>
</dbReference>
<evidence type="ECO:0000313" key="7">
    <source>
        <dbReference type="EMBL" id="WOB09458.1"/>
    </source>
</evidence>
<dbReference type="EMBL" id="CP136336">
    <property type="protein sequence ID" value="WOB09458.1"/>
    <property type="molecule type" value="Genomic_DNA"/>
</dbReference>
<feature type="transmembrane region" description="Helical" evidence="6">
    <location>
        <begin position="316"/>
        <end position="337"/>
    </location>
</feature>
<feature type="transmembrane region" description="Helical" evidence="6">
    <location>
        <begin position="383"/>
        <end position="402"/>
    </location>
</feature>
<feature type="transmembrane region" description="Helical" evidence="6">
    <location>
        <begin position="234"/>
        <end position="252"/>
    </location>
</feature>
<evidence type="ECO:0000256" key="3">
    <source>
        <dbReference type="ARBA" id="ARBA00022692"/>
    </source>
</evidence>
<protein>
    <submittedName>
        <fullName evidence="7">Oligosaccharide flippase family protein</fullName>
    </submittedName>
</protein>
<dbReference type="InterPro" id="IPR050833">
    <property type="entry name" value="Poly_Biosynth_Transport"/>
</dbReference>
<feature type="transmembrane region" description="Helical" evidence="6">
    <location>
        <begin position="357"/>
        <end position="376"/>
    </location>
</feature>